<proteinExistence type="inferred from homology"/>
<evidence type="ECO:0000313" key="3">
    <source>
        <dbReference type="EMBL" id="KAK4263283.1"/>
    </source>
</evidence>
<dbReference type="EMBL" id="JAWXYG010000009">
    <property type="protein sequence ID" value="KAK4263283.1"/>
    <property type="molecule type" value="Genomic_DNA"/>
</dbReference>
<dbReference type="Gene3D" id="3.30.559.10">
    <property type="entry name" value="Chloramphenicol acetyltransferase-like domain"/>
    <property type="match status" value="2"/>
</dbReference>
<dbReference type="InterPro" id="IPR050898">
    <property type="entry name" value="Plant_acyltransferase"/>
</dbReference>
<evidence type="ECO:0008006" key="5">
    <source>
        <dbReference type="Google" id="ProtNLM"/>
    </source>
</evidence>
<evidence type="ECO:0000313" key="4">
    <source>
        <dbReference type="Proteomes" id="UP001293593"/>
    </source>
</evidence>
<keyword evidence="2" id="KW-0808">Transferase</keyword>
<dbReference type="PANTHER" id="PTHR31147">
    <property type="entry name" value="ACYL TRANSFERASE 4"/>
    <property type="match status" value="1"/>
</dbReference>
<dbReference type="PANTHER" id="PTHR31147:SF66">
    <property type="entry name" value="OS05G0315700 PROTEIN"/>
    <property type="match status" value="1"/>
</dbReference>
<protein>
    <recommendedName>
        <fullName evidence="5">Benzyl alcohol O-benzoyltransferase</fullName>
    </recommendedName>
</protein>
<dbReference type="Pfam" id="PF02458">
    <property type="entry name" value="Transferase"/>
    <property type="match status" value="1"/>
</dbReference>
<name>A0AAE1J5F6_9FABA</name>
<organism evidence="3 4">
    <name type="scientific">Acacia crassicarpa</name>
    <name type="common">northern wattle</name>
    <dbReference type="NCBI Taxonomy" id="499986"/>
    <lineage>
        <taxon>Eukaryota</taxon>
        <taxon>Viridiplantae</taxon>
        <taxon>Streptophyta</taxon>
        <taxon>Embryophyta</taxon>
        <taxon>Tracheophyta</taxon>
        <taxon>Spermatophyta</taxon>
        <taxon>Magnoliopsida</taxon>
        <taxon>eudicotyledons</taxon>
        <taxon>Gunneridae</taxon>
        <taxon>Pentapetalae</taxon>
        <taxon>rosids</taxon>
        <taxon>fabids</taxon>
        <taxon>Fabales</taxon>
        <taxon>Fabaceae</taxon>
        <taxon>Caesalpinioideae</taxon>
        <taxon>mimosoid clade</taxon>
        <taxon>Acacieae</taxon>
        <taxon>Acacia</taxon>
    </lineage>
</organism>
<accession>A0AAE1J5F6</accession>
<gene>
    <name evidence="3" type="ORF">QN277_028719</name>
</gene>
<reference evidence="3" key="1">
    <citation type="submission" date="2023-10" db="EMBL/GenBank/DDBJ databases">
        <title>Chromosome-level genome of the transformable northern wattle, Acacia crassicarpa.</title>
        <authorList>
            <person name="Massaro I."/>
            <person name="Sinha N.R."/>
            <person name="Poethig S."/>
            <person name="Leichty A.R."/>
        </authorList>
    </citation>
    <scope>NUCLEOTIDE SEQUENCE</scope>
    <source>
        <strain evidence="3">Acra3RX</strain>
        <tissue evidence="3">Leaf</tissue>
    </source>
</reference>
<evidence type="ECO:0000256" key="1">
    <source>
        <dbReference type="ARBA" id="ARBA00009861"/>
    </source>
</evidence>
<dbReference type="AlphaFoldDB" id="A0AAE1J5F6"/>
<evidence type="ECO:0000256" key="2">
    <source>
        <dbReference type="ARBA" id="ARBA00022679"/>
    </source>
</evidence>
<dbReference type="GO" id="GO:0016740">
    <property type="term" value="F:transferase activity"/>
    <property type="evidence" value="ECO:0007669"/>
    <property type="project" value="UniProtKB-KW"/>
</dbReference>
<comment type="caution">
    <text evidence="3">The sequence shown here is derived from an EMBL/GenBank/DDBJ whole genome shotgun (WGS) entry which is preliminary data.</text>
</comment>
<dbReference type="InterPro" id="IPR023213">
    <property type="entry name" value="CAT-like_dom_sf"/>
</dbReference>
<keyword evidence="4" id="KW-1185">Reference proteome</keyword>
<sequence>MAIPFFPVNIKFTVRRSQPELVAPAKPTPREVKQLSDIDDNDAQRFQLPLVHFYPHKPSMTGKDPAQVIKRALAQTLVFYYPFAGRLREGLGRKLMVDCNAEGVIFIEADADVSLHQFGEPLQPPFPFFEELLYSVPGSEGIINCPLLLIQVTRLKCGGFIFAARINHTMSDGFGIVQFLKALAEIAQSACEPSIPPVWCRELLNARDPPRISFTHNDEYDEVPDDETRSHVMVHHSFFFGPNELMAIHKMFPHHHHGPQNSTFEVLTAFIWRCRTIALQLEPDREVRLMCSNNVRGKSNSPLVPPGYYGNAFVFPAVVTTAGKLSRNSLGYALELVKKSKAMATVEYIRSVADLMVIRGRPNLVSTRSWVVSDVRRAGFRDIDFGWGKARYAGPAMAGSGDFLGTSFFIPQENAEGEEGIVVPICLPLKSMMLFIKQLENMLISKL</sequence>
<comment type="similarity">
    <text evidence="1">Belongs to the plant acyltransferase family.</text>
</comment>
<dbReference type="Proteomes" id="UP001293593">
    <property type="component" value="Unassembled WGS sequence"/>
</dbReference>